<sequence>MQSHASRHAVSEFLQHLHPELSPPFPKNVIADEVAEAFGRRSITKLVDLLKLPAEELPHETRAHALRVFNGLLTTQEHKNDAINRGACIPLTQLIESSPSFEVRKLSCEALASLAQVLPGRQAIAAARGMYALTAALQSTPEAAAGAFRVLDTVVPALVTLITLPSQDDITLAACTNTASTLAGICTTDAGIESCLQHSVPAAVVALATRCLTGDFRFEEHAMEGLEACADCFEQLAHHPAGKTALRETRAIEMLATMLSHCMAHRGAMLKATSALLGVSVEKESKVPVMLFAGVQLVRLVKDSPDEYLVANARAAVVSASEHLEARSMTQALLSDREQMDLIFKGPLPPAPPDFRYRCCPMEPSEQAARAQGAAGRACLSVASVRVLEALCTWPPQPWSRAAKGAGQPGGHDSWDSQHESTYA</sequence>
<dbReference type="PANTHER" id="PTHR15599">
    <property type="entry name" value="RTDR1"/>
    <property type="match status" value="1"/>
</dbReference>
<comment type="caution">
    <text evidence="2">The sequence shown here is derived from an EMBL/GenBank/DDBJ whole genome shotgun (WGS) entry which is preliminary data.</text>
</comment>
<evidence type="ECO:0000313" key="3">
    <source>
        <dbReference type="Proteomes" id="UP000485058"/>
    </source>
</evidence>
<dbReference type="InterPro" id="IPR042856">
    <property type="entry name" value="RSP14"/>
</dbReference>
<gene>
    <name evidence="2" type="ORF">HaLaN_10975</name>
</gene>
<dbReference type="SUPFAM" id="SSF48371">
    <property type="entry name" value="ARM repeat"/>
    <property type="match status" value="1"/>
</dbReference>
<name>A0A699Z6S8_HAELA</name>
<dbReference type="Gene3D" id="1.25.10.10">
    <property type="entry name" value="Leucine-rich Repeat Variant"/>
    <property type="match status" value="2"/>
</dbReference>
<dbReference type="Proteomes" id="UP000485058">
    <property type="component" value="Unassembled WGS sequence"/>
</dbReference>
<dbReference type="PANTHER" id="PTHR15599:SF4">
    <property type="entry name" value="ARM REPEAT SUPERFAMILY PROTEIN"/>
    <property type="match status" value="1"/>
</dbReference>
<evidence type="ECO:0000313" key="2">
    <source>
        <dbReference type="EMBL" id="GFH14849.1"/>
    </source>
</evidence>
<accession>A0A699Z6S8</accession>
<evidence type="ECO:0000256" key="1">
    <source>
        <dbReference type="SAM" id="MobiDB-lite"/>
    </source>
</evidence>
<dbReference type="InterPro" id="IPR016024">
    <property type="entry name" value="ARM-type_fold"/>
</dbReference>
<reference evidence="2 3" key="1">
    <citation type="submission" date="2020-02" db="EMBL/GenBank/DDBJ databases">
        <title>Draft genome sequence of Haematococcus lacustris strain NIES-144.</title>
        <authorList>
            <person name="Morimoto D."/>
            <person name="Nakagawa S."/>
            <person name="Yoshida T."/>
            <person name="Sawayama S."/>
        </authorList>
    </citation>
    <scope>NUCLEOTIDE SEQUENCE [LARGE SCALE GENOMIC DNA]</scope>
    <source>
        <strain evidence="2 3">NIES-144</strain>
    </source>
</reference>
<keyword evidence="3" id="KW-1185">Reference proteome</keyword>
<proteinExistence type="predicted"/>
<dbReference type="EMBL" id="BLLF01000774">
    <property type="protein sequence ID" value="GFH14849.1"/>
    <property type="molecule type" value="Genomic_DNA"/>
</dbReference>
<organism evidence="2 3">
    <name type="scientific">Haematococcus lacustris</name>
    <name type="common">Green alga</name>
    <name type="synonym">Haematococcus pluvialis</name>
    <dbReference type="NCBI Taxonomy" id="44745"/>
    <lineage>
        <taxon>Eukaryota</taxon>
        <taxon>Viridiplantae</taxon>
        <taxon>Chlorophyta</taxon>
        <taxon>core chlorophytes</taxon>
        <taxon>Chlorophyceae</taxon>
        <taxon>CS clade</taxon>
        <taxon>Chlamydomonadales</taxon>
        <taxon>Haematococcaceae</taxon>
        <taxon>Haematococcus</taxon>
    </lineage>
</organism>
<protein>
    <submittedName>
        <fullName evidence="2">Uncharacterized protein</fullName>
    </submittedName>
</protein>
<feature type="region of interest" description="Disordered" evidence="1">
    <location>
        <begin position="401"/>
        <end position="424"/>
    </location>
</feature>
<dbReference type="AlphaFoldDB" id="A0A699Z6S8"/>
<feature type="compositionally biased region" description="Basic and acidic residues" evidence="1">
    <location>
        <begin position="413"/>
        <end position="424"/>
    </location>
</feature>
<dbReference type="InterPro" id="IPR011989">
    <property type="entry name" value="ARM-like"/>
</dbReference>